<accession>A0A9N9QGV1</accession>
<dbReference type="PANTHER" id="PTHR45786">
    <property type="entry name" value="DNA BINDING PROTEIN-LIKE"/>
    <property type="match status" value="1"/>
</dbReference>
<dbReference type="PANTHER" id="PTHR45786:SF74">
    <property type="entry name" value="ATP-DEPENDENT DNA HELICASE"/>
    <property type="match status" value="1"/>
</dbReference>
<organism evidence="3 4">
    <name type="scientific">Ceutorhynchus assimilis</name>
    <name type="common">cabbage seed weevil</name>
    <dbReference type="NCBI Taxonomy" id="467358"/>
    <lineage>
        <taxon>Eukaryota</taxon>
        <taxon>Metazoa</taxon>
        <taxon>Ecdysozoa</taxon>
        <taxon>Arthropoda</taxon>
        <taxon>Hexapoda</taxon>
        <taxon>Insecta</taxon>
        <taxon>Pterygota</taxon>
        <taxon>Neoptera</taxon>
        <taxon>Endopterygota</taxon>
        <taxon>Coleoptera</taxon>
        <taxon>Polyphaga</taxon>
        <taxon>Cucujiformia</taxon>
        <taxon>Curculionidae</taxon>
        <taxon>Ceutorhynchinae</taxon>
        <taxon>Ceutorhynchus</taxon>
    </lineage>
</organism>
<feature type="compositionally biased region" description="Basic residues" evidence="1">
    <location>
        <begin position="256"/>
        <end position="266"/>
    </location>
</feature>
<feature type="compositionally biased region" description="Polar residues" evidence="1">
    <location>
        <begin position="244"/>
        <end position="253"/>
    </location>
</feature>
<dbReference type="AlphaFoldDB" id="A0A9N9QGV1"/>
<proteinExistence type="predicted"/>
<feature type="region of interest" description="Disordered" evidence="1">
    <location>
        <begin position="296"/>
        <end position="348"/>
    </location>
</feature>
<evidence type="ECO:0000313" key="3">
    <source>
        <dbReference type="EMBL" id="CAG9769860.1"/>
    </source>
</evidence>
<feature type="domain" description="Helitron helicase-like" evidence="2">
    <location>
        <begin position="105"/>
        <end position="189"/>
    </location>
</feature>
<dbReference type="EMBL" id="OU892282">
    <property type="protein sequence ID" value="CAG9769860.1"/>
    <property type="molecule type" value="Genomic_DNA"/>
</dbReference>
<evidence type="ECO:0000256" key="1">
    <source>
        <dbReference type="SAM" id="MobiDB-lite"/>
    </source>
</evidence>
<dbReference type="InterPro" id="IPR025476">
    <property type="entry name" value="Helitron_helicase-like"/>
</dbReference>
<dbReference type="OrthoDB" id="6279530at2759"/>
<feature type="region of interest" description="Disordered" evidence="1">
    <location>
        <begin position="236"/>
        <end position="282"/>
    </location>
</feature>
<gene>
    <name evidence="3" type="ORF">CEUTPL_LOCUS10334</name>
</gene>
<sequence length="425" mass="49614">MIRDDYKVIIRADKRPPEERECRFIPPRIDEVAIVIVDNENTNSDIIVQQRRKGLQRIAEAYGSYDALQYPFIFLYGEDGYHFNLKQIQLEAGVETNKNVTSKEFYAYRLMIRDNETYNHMLNTSRLFQQFLVDMYTKIEAERLPYIRLNQKKLRAEDYIDDIGTMMILPSSYIGSQRHIHEYTHDTLTYSYWPPKSVNSNKIRGMIEARVEPSPNWGLWDVVLLGTYDNFETAMRKSKKAQNTDELTSNMENAKTRKKRMRKRNPKFSSPSSSRHSSDDQNIYPSFKRLQINFNKPMPQQEGSSSSNDEGRSRASLCNRSRSFSPKRTNTQPTNSQRRSHSFSPATTNHGFKKLVLNELAHLHLKLNTLIEIVSTIMKAQDTFSSGNTEKESAFIRKLPVTSIEELLEIEEWLKVENNHKTMVN</sequence>
<evidence type="ECO:0000313" key="4">
    <source>
        <dbReference type="Proteomes" id="UP001152799"/>
    </source>
</evidence>
<dbReference type="Pfam" id="PF14214">
    <property type="entry name" value="Helitron_like_N"/>
    <property type="match status" value="1"/>
</dbReference>
<dbReference type="Proteomes" id="UP001152799">
    <property type="component" value="Chromosome 6"/>
</dbReference>
<evidence type="ECO:0000259" key="2">
    <source>
        <dbReference type="Pfam" id="PF14214"/>
    </source>
</evidence>
<name>A0A9N9QGV1_9CUCU</name>
<keyword evidence="4" id="KW-1185">Reference proteome</keyword>
<reference evidence="3" key="1">
    <citation type="submission" date="2022-01" db="EMBL/GenBank/DDBJ databases">
        <authorList>
            <person name="King R."/>
        </authorList>
    </citation>
    <scope>NUCLEOTIDE SEQUENCE</scope>
</reference>
<feature type="compositionally biased region" description="Polar residues" evidence="1">
    <location>
        <begin position="316"/>
        <end position="348"/>
    </location>
</feature>
<protein>
    <recommendedName>
        <fullName evidence="2">Helitron helicase-like domain-containing protein</fullName>
    </recommendedName>
</protein>